<evidence type="ECO:0000259" key="8">
    <source>
        <dbReference type="Pfam" id="PF09335"/>
    </source>
</evidence>
<dbReference type="PANTHER" id="PTHR30353:SF0">
    <property type="entry name" value="TRANSMEMBRANE PROTEIN"/>
    <property type="match status" value="1"/>
</dbReference>
<dbReference type="OrthoDB" id="9813426at2"/>
<sequence>MSFLINFILHIDDHIANLVQHFGAWTYLILFAVILIETGAIILPFLPGDSLLFAAGAISMTPAGQAAGLNHWVFMLVFFVAAVTGDTLNYTIARKGGRALLDKKPFSTFIKPKNIEESEAFFQKHGGVAVIMGRYIPIIRTFMPFVAGLSAFSFRRFIEYTLIAAFSWSFLMTGAGALFGNIPFVANHFSAIILGIVFVTLLPSIIALFKSIMAKKKK</sequence>
<evidence type="ECO:0000256" key="5">
    <source>
        <dbReference type="ARBA" id="ARBA00022989"/>
    </source>
</evidence>
<organism evidence="9 10">
    <name type="scientific">Fructobacillus durionis</name>
    <dbReference type="NCBI Taxonomy" id="283737"/>
    <lineage>
        <taxon>Bacteria</taxon>
        <taxon>Bacillati</taxon>
        <taxon>Bacillota</taxon>
        <taxon>Bacilli</taxon>
        <taxon>Lactobacillales</taxon>
        <taxon>Lactobacillaceae</taxon>
        <taxon>Fructobacillus</taxon>
    </lineage>
</organism>
<feature type="transmembrane region" description="Helical" evidence="7">
    <location>
        <begin position="72"/>
        <end position="93"/>
    </location>
</feature>
<dbReference type="Pfam" id="PF09335">
    <property type="entry name" value="VTT_dom"/>
    <property type="match status" value="1"/>
</dbReference>
<evidence type="ECO:0000256" key="4">
    <source>
        <dbReference type="ARBA" id="ARBA00022692"/>
    </source>
</evidence>
<dbReference type="GO" id="GO:0005886">
    <property type="term" value="C:plasma membrane"/>
    <property type="evidence" value="ECO:0007669"/>
    <property type="project" value="UniProtKB-SubCell"/>
</dbReference>
<evidence type="ECO:0000256" key="2">
    <source>
        <dbReference type="ARBA" id="ARBA00010792"/>
    </source>
</evidence>
<dbReference type="EMBL" id="FOLI01000002">
    <property type="protein sequence ID" value="SFB96041.1"/>
    <property type="molecule type" value="Genomic_DNA"/>
</dbReference>
<keyword evidence="5 7" id="KW-1133">Transmembrane helix</keyword>
<evidence type="ECO:0000256" key="3">
    <source>
        <dbReference type="ARBA" id="ARBA00022475"/>
    </source>
</evidence>
<protein>
    <submittedName>
        <fullName evidence="9">Membrane-associated protein</fullName>
    </submittedName>
</protein>
<comment type="similarity">
    <text evidence="2 7">Belongs to the DedA family.</text>
</comment>
<feature type="domain" description="VTT" evidence="8">
    <location>
        <begin position="46"/>
        <end position="177"/>
    </location>
</feature>
<accession>A0A1I1F9S6</accession>
<dbReference type="RefSeq" id="WP_091502160.1">
    <property type="nucleotide sequence ID" value="NZ_FOLI01000002.1"/>
</dbReference>
<evidence type="ECO:0000313" key="10">
    <source>
        <dbReference type="Proteomes" id="UP000199376"/>
    </source>
</evidence>
<feature type="transmembrane region" description="Helical" evidence="7">
    <location>
        <begin position="188"/>
        <end position="209"/>
    </location>
</feature>
<gene>
    <name evidence="9" type="ORF">SAMN05660453_0726</name>
</gene>
<feature type="transmembrane region" description="Helical" evidence="7">
    <location>
        <begin position="24"/>
        <end position="46"/>
    </location>
</feature>
<feature type="transmembrane region" description="Helical" evidence="7">
    <location>
        <begin position="160"/>
        <end position="182"/>
    </location>
</feature>
<dbReference type="PANTHER" id="PTHR30353">
    <property type="entry name" value="INNER MEMBRANE PROTEIN DEDA-RELATED"/>
    <property type="match status" value="1"/>
</dbReference>
<evidence type="ECO:0000313" key="9">
    <source>
        <dbReference type="EMBL" id="SFB96041.1"/>
    </source>
</evidence>
<dbReference type="AlphaFoldDB" id="A0A1I1F9S6"/>
<dbReference type="InterPro" id="IPR032818">
    <property type="entry name" value="DedA-like"/>
</dbReference>
<name>A0A1I1F9S6_9LACO</name>
<evidence type="ECO:0000256" key="1">
    <source>
        <dbReference type="ARBA" id="ARBA00004651"/>
    </source>
</evidence>
<evidence type="ECO:0000256" key="7">
    <source>
        <dbReference type="RuleBase" id="RU367016"/>
    </source>
</evidence>
<keyword evidence="6 7" id="KW-0472">Membrane</keyword>
<dbReference type="STRING" id="283737.SAMN05660453_0726"/>
<evidence type="ECO:0000256" key="6">
    <source>
        <dbReference type="ARBA" id="ARBA00023136"/>
    </source>
</evidence>
<reference evidence="10" key="1">
    <citation type="submission" date="2016-10" db="EMBL/GenBank/DDBJ databases">
        <authorList>
            <person name="Varghese N."/>
            <person name="Submissions S."/>
        </authorList>
    </citation>
    <scope>NUCLEOTIDE SEQUENCE [LARGE SCALE GENOMIC DNA]</scope>
    <source>
        <strain evidence="10">DSM 19113</strain>
    </source>
</reference>
<comment type="subcellular location">
    <subcellularLocation>
        <location evidence="1 7">Cell membrane</location>
        <topology evidence="1 7">Multi-pass membrane protein</topology>
    </subcellularLocation>
</comment>
<proteinExistence type="inferred from homology"/>
<keyword evidence="10" id="KW-1185">Reference proteome</keyword>
<keyword evidence="3 7" id="KW-1003">Cell membrane</keyword>
<dbReference type="Proteomes" id="UP000199376">
    <property type="component" value="Unassembled WGS sequence"/>
</dbReference>
<dbReference type="InterPro" id="IPR032816">
    <property type="entry name" value="VTT_dom"/>
</dbReference>
<keyword evidence="4 7" id="KW-0812">Transmembrane</keyword>